<organism evidence="1 2">
    <name type="scientific">Crepidotus variabilis</name>
    <dbReference type="NCBI Taxonomy" id="179855"/>
    <lineage>
        <taxon>Eukaryota</taxon>
        <taxon>Fungi</taxon>
        <taxon>Dikarya</taxon>
        <taxon>Basidiomycota</taxon>
        <taxon>Agaricomycotina</taxon>
        <taxon>Agaricomycetes</taxon>
        <taxon>Agaricomycetidae</taxon>
        <taxon>Agaricales</taxon>
        <taxon>Agaricineae</taxon>
        <taxon>Crepidotaceae</taxon>
        <taxon>Crepidotus</taxon>
    </lineage>
</organism>
<accession>A0A9P6ED92</accession>
<protein>
    <submittedName>
        <fullName evidence="1">Uncharacterized protein</fullName>
    </submittedName>
</protein>
<evidence type="ECO:0000313" key="1">
    <source>
        <dbReference type="EMBL" id="KAF9526827.1"/>
    </source>
</evidence>
<dbReference type="AlphaFoldDB" id="A0A9P6ED92"/>
<keyword evidence="2" id="KW-1185">Reference proteome</keyword>
<evidence type="ECO:0000313" key="2">
    <source>
        <dbReference type="Proteomes" id="UP000807306"/>
    </source>
</evidence>
<dbReference type="Proteomes" id="UP000807306">
    <property type="component" value="Unassembled WGS sequence"/>
</dbReference>
<dbReference type="EMBL" id="MU157867">
    <property type="protein sequence ID" value="KAF9526827.1"/>
    <property type="molecule type" value="Genomic_DNA"/>
</dbReference>
<comment type="caution">
    <text evidence="1">The sequence shown here is derived from an EMBL/GenBank/DDBJ whole genome shotgun (WGS) entry which is preliminary data.</text>
</comment>
<reference evidence="1" key="1">
    <citation type="submission" date="2020-11" db="EMBL/GenBank/DDBJ databases">
        <authorList>
            <consortium name="DOE Joint Genome Institute"/>
            <person name="Ahrendt S."/>
            <person name="Riley R."/>
            <person name="Andreopoulos W."/>
            <person name="Labutti K."/>
            <person name="Pangilinan J."/>
            <person name="Ruiz-Duenas F.J."/>
            <person name="Barrasa J.M."/>
            <person name="Sanchez-Garcia M."/>
            <person name="Camarero S."/>
            <person name="Miyauchi S."/>
            <person name="Serrano A."/>
            <person name="Linde D."/>
            <person name="Babiker R."/>
            <person name="Drula E."/>
            <person name="Ayuso-Fernandez I."/>
            <person name="Pacheco R."/>
            <person name="Padilla G."/>
            <person name="Ferreira P."/>
            <person name="Barriuso J."/>
            <person name="Kellner H."/>
            <person name="Castanera R."/>
            <person name="Alfaro M."/>
            <person name="Ramirez L."/>
            <person name="Pisabarro A.G."/>
            <person name="Kuo A."/>
            <person name="Tritt A."/>
            <person name="Lipzen A."/>
            <person name="He G."/>
            <person name="Yan M."/>
            <person name="Ng V."/>
            <person name="Cullen D."/>
            <person name="Martin F."/>
            <person name="Rosso M.-N."/>
            <person name="Henrissat B."/>
            <person name="Hibbett D."/>
            <person name="Martinez A.T."/>
            <person name="Grigoriev I.V."/>
        </authorList>
    </citation>
    <scope>NUCLEOTIDE SEQUENCE</scope>
    <source>
        <strain evidence="1">CBS 506.95</strain>
    </source>
</reference>
<sequence>MHLWKVEWEMERDGCGTGTRGISLDHVCSFRFEIPEKIYFGKIFLRTDGIKTVFPDGLATVAKLNSLASKISAKEKYMGSSGSKEETAKWKESRPSVGTWRNEKDALLRHIWTVFDPFAQGCSLPADWREVWVNLTLELQTADGRRQMDLWMVFISKGFEHVLHHMFPNFKVLQTRCALQNLKNPADIARESTIREFIFPHGHGKCKNTEVLEEWRIVVQGELRSPFGKQIANIGIMSIEQEASRQSCGILVSFISLPQVKGYLEEEIFCFRKPCGIFQHEESLFSPNVVAQAQGKHLVLWQCKFAHRHKGSGHWCAGEWFSTTLEALERRRDW</sequence>
<gene>
    <name evidence="1" type="ORF">CPB83DRAFT_837126</name>
</gene>
<proteinExistence type="predicted"/>
<name>A0A9P6ED92_9AGAR</name>